<keyword evidence="4" id="KW-1185">Reference proteome</keyword>
<keyword evidence="2" id="KW-0812">Transmembrane</keyword>
<feature type="transmembrane region" description="Helical" evidence="2">
    <location>
        <begin position="580"/>
        <end position="599"/>
    </location>
</feature>
<reference evidence="3 4" key="1">
    <citation type="submission" date="2018-05" db="EMBL/GenBank/DDBJ databases">
        <title>Genome sequencing and assembly of the regulated plant pathogen Lachnellula willkommii and related sister species for the development of diagnostic species identification markers.</title>
        <authorList>
            <person name="Giroux E."/>
            <person name="Bilodeau G."/>
        </authorList>
    </citation>
    <scope>NUCLEOTIDE SEQUENCE [LARGE SCALE GENOMIC DNA]</scope>
    <source>
        <strain evidence="3 4">CBS 197.66</strain>
    </source>
</reference>
<proteinExistence type="predicted"/>
<feature type="transmembrane region" description="Helical" evidence="2">
    <location>
        <begin position="535"/>
        <end position="560"/>
    </location>
</feature>
<protein>
    <recommendedName>
        <fullName evidence="5">Phosphoribosylaminoimidazole-succinocarboxamide synthase</fullName>
    </recommendedName>
</protein>
<evidence type="ECO:0000313" key="4">
    <source>
        <dbReference type="Proteomes" id="UP000462212"/>
    </source>
</evidence>
<organism evidence="3 4">
    <name type="scientific">Lachnellula subtilissima</name>
    <dbReference type="NCBI Taxonomy" id="602034"/>
    <lineage>
        <taxon>Eukaryota</taxon>
        <taxon>Fungi</taxon>
        <taxon>Dikarya</taxon>
        <taxon>Ascomycota</taxon>
        <taxon>Pezizomycotina</taxon>
        <taxon>Leotiomycetes</taxon>
        <taxon>Helotiales</taxon>
        <taxon>Lachnaceae</taxon>
        <taxon>Lachnellula</taxon>
    </lineage>
</organism>
<accession>A0A8H8U9Y5</accession>
<sequence length="814" mass="91270">MNLGELDVQRVHLCYALSPLPFPPLTLDPDNRPQVQRIHTHEIPINPSEAQFDDCPSLTSSVSPATVIRWMTPPSRKISPEGSFETMRPDQNRHSVGVNEAAYASNTPLVVRFDEEQIRSNEVASSNKAKMERMKVDPSPPTPIDDTPYIRYAIDQLTRDEYVKPVQRPSTSTSSESYPVDRIVPDLGLGYKPSTRREELALIRKHRSTPTPTSEGGRLFNYNATRPLSGHSAPSLIPSRELLSAGPPNFIPVPPPTHSPRYPKLTFVPTILRPASMIMLSISCLLMIAALMFTAIYSTYHKGLTEFSGVYGGQYFVFAFLPQILAACIFVYVQCVMSATTRILPYTLMAMDDAESRANALFLGIFPRTMLWPGLQVIRVEGVWRWTTVQGIAWTLVAIYILVLMGAAILAFFFFHRRTGLMWDPRSLADVICLLPRSNCLGDYNGTDTMLKDELRDRLSLRSERVGFWMTQHRSQGLFYCIGEEGTATRRYTLESGKVQEKSIKPSADLESNIGEYSEQARFASITWYLRDTFVVFWAVASFLTLTAFIIVSFLPSTAIRKGFKPLLSAVADIHGFSPANFLYSFIPAVLGMLLYLLFQSLDMGLRKLQPWAELGKSQGETADRSLLLDYTADLPISCTLNAFSGGHLRIAMMSLLSFVFILLPILAGGIFLPLTTPANEVRMIPNLPAFYVCIALLILYVIGLFMLVPNRRLMHLPHNVDCLAEIISFMHASHILDNDAAFRAPRSKADLTTRLMVARTDGQNATYAFGSYKGRFGKYCYGIEKTWPAGRLHSDMTFYDILRHSPILMINAI</sequence>
<feature type="transmembrane region" description="Helical" evidence="2">
    <location>
        <begin position="392"/>
        <end position="415"/>
    </location>
</feature>
<dbReference type="Pfam" id="PF11915">
    <property type="entry name" value="DUF3433"/>
    <property type="match status" value="1"/>
</dbReference>
<dbReference type="PANTHER" id="PTHR37544:SF1">
    <property type="entry name" value="PHOSPHORIBOSYLAMINOIMIDAZOLE-SUCCINOCARBOXAMIDE SYNTHASE"/>
    <property type="match status" value="1"/>
</dbReference>
<dbReference type="AlphaFoldDB" id="A0A8H8U9Y5"/>
<dbReference type="EMBL" id="QGMJ01000470">
    <property type="protein sequence ID" value="TVY35997.1"/>
    <property type="molecule type" value="Genomic_DNA"/>
</dbReference>
<dbReference type="InterPro" id="IPR021840">
    <property type="entry name" value="DUF3433"/>
</dbReference>
<feature type="transmembrane region" description="Helical" evidence="2">
    <location>
        <begin position="317"/>
        <end position="339"/>
    </location>
</feature>
<dbReference type="Proteomes" id="UP000462212">
    <property type="component" value="Unassembled WGS sequence"/>
</dbReference>
<dbReference type="PANTHER" id="PTHR37544">
    <property type="entry name" value="SPRAY-RELATED"/>
    <property type="match status" value="1"/>
</dbReference>
<feature type="region of interest" description="Disordered" evidence="1">
    <location>
        <begin position="122"/>
        <end position="147"/>
    </location>
</feature>
<gene>
    <name evidence="3" type="ORF">LSUB1_G006289</name>
</gene>
<feature type="transmembrane region" description="Helical" evidence="2">
    <location>
        <begin position="360"/>
        <end position="380"/>
    </location>
</feature>
<evidence type="ECO:0000256" key="1">
    <source>
        <dbReference type="SAM" id="MobiDB-lite"/>
    </source>
</evidence>
<feature type="transmembrane region" description="Helical" evidence="2">
    <location>
        <begin position="656"/>
        <end position="677"/>
    </location>
</feature>
<evidence type="ECO:0008006" key="5">
    <source>
        <dbReference type="Google" id="ProtNLM"/>
    </source>
</evidence>
<feature type="transmembrane region" description="Helical" evidence="2">
    <location>
        <begin position="277"/>
        <end position="297"/>
    </location>
</feature>
<evidence type="ECO:0000256" key="2">
    <source>
        <dbReference type="SAM" id="Phobius"/>
    </source>
</evidence>
<comment type="caution">
    <text evidence="3">The sequence shown here is derived from an EMBL/GenBank/DDBJ whole genome shotgun (WGS) entry which is preliminary data.</text>
</comment>
<evidence type="ECO:0000313" key="3">
    <source>
        <dbReference type="EMBL" id="TVY35997.1"/>
    </source>
</evidence>
<keyword evidence="2" id="KW-0472">Membrane</keyword>
<keyword evidence="2" id="KW-1133">Transmembrane helix</keyword>
<feature type="transmembrane region" description="Helical" evidence="2">
    <location>
        <begin position="689"/>
        <end position="709"/>
    </location>
</feature>
<name>A0A8H8U9Y5_9HELO</name>
<dbReference type="OrthoDB" id="3057599at2759"/>